<keyword evidence="6 7" id="KW-0472">Membrane</keyword>
<evidence type="ECO:0000256" key="6">
    <source>
        <dbReference type="ARBA" id="ARBA00023136"/>
    </source>
</evidence>
<dbReference type="AlphaFoldDB" id="A0AA40G1H9"/>
<keyword evidence="3" id="KW-1003">Cell membrane</keyword>
<dbReference type="InterPro" id="IPR008276">
    <property type="entry name" value="C_nuclsd_transpt"/>
</dbReference>
<protein>
    <recommendedName>
        <fullName evidence="7">Sodium/nucleoside cotransporter</fullName>
    </recommendedName>
</protein>
<feature type="transmembrane region" description="Helical" evidence="7">
    <location>
        <begin position="143"/>
        <end position="166"/>
    </location>
</feature>
<evidence type="ECO:0000256" key="7">
    <source>
        <dbReference type="RuleBase" id="RU362018"/>
    </source>
</evidence>
<feature type="transmembrane region" description="Helical" evidence="7">
    <location>
        <begin position="61"/>
        <end position="83"/>
    </location>
</feature>
<keyword evidence="5 7" id="KW-1133">Transmembrane helix</keyword>
<dbReference type="GO" id="GO:0005886">
    <property type="term" value="C:plasma membrane"/>
    <property type="evidence" value="ECO:0007669"/>
    <property type="project" value="UniProtKB-SubCell"/>
</dbReference>
<evidence type="ECO:0000259" key="9">
    <source>
        <dbReference type="Pfam" id="PF07662"/>
    </source>
</evidence>
<dbReference type="Proteomes" id="UP001177670">
    <property type="component" value="Unassembled WGS sequence"/>
</dbReference>
<sequence length="590" mass="65137">MAGTVNHAFETNELDTLEVGRVTGEAVTEDKERIQKSGGYLQAGYDALSNFQSKHRLAFKISFLSLLNVVIVIYFVFATLYWINNNYENNIDWCNGYGLLILLLTIVYGGIFYHYCGKKFLEYCSRPCSNFIRNFRKTKRSSFIAQTVIYVSIFAAIIIFLIIDTVDSRERLMSAIGVVTLLSFGWIFSKHPGHIKWRPVLCGLILQFLFGLISIRWPVGRSIFQCFASKVEAFLNFAKSGASFIYSDKLIADGVFAFTVLPVIFYFSFFIQILYYLGIMQWIIFSLGKILQSILGTSICESVACAANIFLGMTESPLMIKPYLNKLTTSELHTIMSSGLSTVSGTVLAAYIKFGANPTHLITSTLMAAPAALCYSKLFYPETEKIIVTSDNVRLEKSKDASLLDAASKGAVIAIPLVLGIIANIVAFVSFIALVNSLLSWTGSLVGYKEFTFELILSKVFIPLSWIMGVPWDQCEDVATLIGLKTVVNEFVAYETLGKYKKEGRIFGRAEAIATFAICGFANPGSVGITMSMMSTLAPEKKEIVAGTVMRAFVAGSATTFLTASIAGMLISNDYNEQLINTFPLNTTAS</sequence>
<reference evidence="11" key="1">
    <citation type="submission" date="2021-10" db="EMBL/GenBank/DDBJ databases">
        <title>Melipona bicolor Genome sequencing and assembly.</title>
        <authorList>
            <person name="Araujo N.S."/>
            <person name="Arias M.C."/>
        </authorList>
    </citation>
    <scope>NUCLEOTIDE SEQUENCE</scope>
    <source>
        <strain evidence="11">USP_2M_L1-L4_2017</strain>
        <tissue evidence="11">Whole body</tissue>
    </source>
</reference>
<name>A0AA40G1H9_9HYME</name>
<dbReference type="InterPro" id="IPR002668">
    <property type="entry name" value="CNT_N_dom"/>
</dbReference>
<dbReference type="InterPro" id="IPR011657">
    <property type="entry name" value="CNT_C_dom"/>
</dbReference>
<dbReference type="InterPro" id="IPR018270">
    <property type="entry name" value="C_nuclsd_transpt_met_bac"/>
</dbReference>
<feature type="transmembrane region" description="Helical" evidence="7">
    <location>
        <begin position="255"/>
        <end position="278"/>
    </location>
</feature>
<evidence type="ECO:0000256" key="5">
    <source>
        <dbReference type="ARBA" id="ARBA00022989"/>
    </source>
</evidence>
<feature type="transmembrane region" description="Helical" evidence="7">
    <location>
        <begin position="95"/>
        <end position="116"/>
    </location>
</feature>
<feature type="transmembrane region" description="Helical" evidence="7">
    <location>
        <begin position="290"/>
        <end position="312"/>
    </location>
</feature>
<accession>A0AA40G1H9</accession>
<evidence type="ECO:0000256" key="4">
    <source>
        <dbReference type="ARBA" id="ARBA00022692"/>
    </source>
</evidence>
<dbReference type="InterPro" id="IPR011642">
    <property type="entry name" value="Gate_dom"/>
</dbReference>
<feature type="transmembrane region" description="Helical" evidence="7">
    <location>
        <begin position="451"/>
        <end position="472"/>
    </location>
</feature>
<organism evidence="11 12">
    <name type="scientific">Melipona bicolor</name>
    <dbReference type="NCBI Taxonomy" id="60889"/>
    <lineage>
        <taxon>Eukaryota</taxon>
        <taxon>Metazoa</taxon>
        <taxon>Ecdysozoa</taxon>
        <taxon>Arthropoda</taxon>
        <taxon>Hexapoda</taxon>
        <taxon>Insecta</taxon>
        <taxon>Pterygota</taxon>
        <taxon>Neoptera</taxon>
        <taxon>Endopterygota</taxon>
        <taxon>Hymenoptera</taxon>
        <taxon>Apocrita</taxon>
        <taxon>Aculeata</taxon>
        <taxon>Apoidea</taxon>
        <taxon>Anthophila</taxon>
        <taxon>Apidae</taxon>
        <taxon>Melipona</taxon>
    </lineage>
</organism>
<feature type="transmembrane region" description="Helical" evidence="7">
    <location>
        <begin position="172"/>
        <end position="188"/>
    </location>
</feature>
<dbReference type="NCBIfam" id="TIGR00804">
    <property type="entry name" value="nupC"/>
    <property type="match status" value="1"/>
</dbReference>
<evidence type="ECO:0000313" key="11">
    <source>
        <dbReference type="EMBL" id="KAK1129356.1"/>
    </source>
</evidence>
<comment type="subcellular location">
    <subcellularLocation>
        <location evidence="1">Cell membrane</location>
        <topology evidence="1">Multi-pass membrane protein</topology>
    </subcellularLocation>
</comment>
<keyword evidence="7" id="KW-0813">Transport</keyword>
<gene>
    <name evidence="11" type="ORF">K0M31_019090</name>
</gene>
<dbReference type="Pfam" id="PF07662">
    <property type="entry name" value="Nucleos_tra2_C"/>
    <property type="match status" value="1"/>
</dbReference>
<dbReference type="PANTHER" id="PTHR10590:SF4">
    <property type="entry name" value="SOLUTE CARRIER FAMILY 28 MEMBER 3"/>
    <property type="match status" value="1"/>
</dbReference>
<feature type="transmembrane region" description="Helical" evidence="7">
    <location>
        <begin position="200"/>
        <end position="219"/>
    </location>
</feature>
<feature type="domain" description="Concentrative nucleoside transporter C-terminal" evidence="9">
    <location>
        <begin position="360"/>
        <end position="568"/>
    </location>
</feature>
<evidence type="ECO:0000259" key="8">
    <source>
        <dbReference type="Pfam" id="PF01773"/>
    </source>
</evidence>
<evidence type="ECO:0000259" key="10">
    <source>
        <dbReference type="Pfam" id="PF07670"/>
    </source>
</evidence>
<keyword evidence="12" id="KW-1185">Reference proteome</keyword>
<evidence type="ECO:0000256" key="2">
    <source>
        <dbReference type="ARBA" id="ARBA00009033"/>
    </source>
</evidence>
<dbReference type="Pfam" id="PF01773">
    <property type="entry name" value="Nucleos_tra2_N"/>
    <property type="match status" value="1"/>
</dbReference>
<feature type="transmembrane region" description="Helical" evidence="7">
    <location>
        <begin position="413"/>
        <end position="439"/>
    </location>
</feature>
<comment type="caution">
    <text evidence="11">The sequence shown here is derived from an EMBL/GenBank/DDBJ whole genome shotgun (WGS) entry which is preliminary data.</text>
</comment>
<feature type="transmembrane region" description="Helical" evidence="7">
    <location>
        <begin position="332"/>
        <end position="354"/>
    </location>
</feature>
<dbReference type="EMBL" id="JAHYIQ010000008">
    <property type="protein sequence ID" value="KAK1129356.1"/>
    <property type="molecule type" value="Genomic_DNA"/>
</dbReference>
<feature type="domain" description="Nucleoside transporter/FeoB GTPase Gate" evidence="10">
    <location>
        <begin position="258"/>
        <end position="356"/>
    </location>
</feature>
<evidence type="ECO:0000313" key="12">
    <source>
        <dbReference type="Proteomes" id="UP001177670"/>
    </source>
</evidence>
<dbReference type="Pfam" id="PF07670">
    <property type="entry name" value="Gate"/>
    <property type="match status" value="1"/>
</dbReference>
<evidence type="ECO:0000256" key="1">
    <source>
        <dbReference type="ARBA" id="ARBA00004651"/>
    </source>
</evidence>
<dbReference type="GO" id="GO:0005415">
    <property type="term" value="F:nucleoside:sodium symporter activity"/>
    <property type="evidence" value="ECO:0007669"/>
    <property type="project" value="TreeGrafter"/>
</dbReference>
<comment type="similarity">
    <text evidence="2 7">Belongs to the concentrative nucleoside transporter (CNT) (TC 2.A.41) family.</text>
</comment>
<feature type="domain" description="Concentrative nucleoside transporter N-terminal" evidence="8">
    <location>
        <begin position="176"/>
        <end position="248"/>
    </location>
</feature>
<dbReference type="PANTHER" id="PTHR10590">
    <property type="entry name" value="SODIUM/NUCLEOSIDE COTRANSPORTER"/>
    <property type="match status" value="1"/>
</dbReference>
<keyword evidence="4 7" id="KW-0812">Transmembrane</keyword>
<evidence type="ECO:0000256" key="3">
    <source>
        <dbReference type="ARBA" id="ARBA00022475"/>
    </source>
</evidence>
<proteinExistence type="inferred from homology"/>